<feature type="signal peptide" evidence="3">
    <location>
        <begin position="1"/>
        <end position="24"/>
    </location>
</feature>
<protein>
    <recommendedName>
        <fullName evidence="2">Superoxide dismutase [Cu-Zn]</fullName>
        <ecNumber evidence="2">1.15.1.1</ecNumber>
    </recommendedName>
</protein>
<evidence type="ECO:0000259" key="4">
    <source>
        <dbReference type="Pfam" id="PF00080"/>
    </source>
</evidence>
<evidence type="ECO:0000313" key="5">
    <source>
        <dbReference type="EMBL" id="MCC8431660.1"/>
    </source>
</evidence>
<sequence length="174" mass="17874">MRIAPMMCTLIAAAGVAVSFSAQAQSPTAKAALKDASGKDVGTVQLVQTPHGVLLRMSLKGVAPGEHAFHIHAVGKCEAPFTSAGGHFNPASKKHGMEATEGAHAGDMPNLFIPANGELRIDVANHMITLAKGQPNSVFDADGSAIIIHAGPDDYKTDPTGNAGDRIVCGVITE</sequence>
<dbReference type="SUPFAM" id="SSF49329">
    <property type="entry name" value="Cu,Zn superoxide dismutase-like"/>
    <property type="match status" value="1"/>
</dbReference>
<dbReference type="InterPro" id="IPR001424">
    <property type="entry name" value="SOD_Cu_Zn_dom"/>
</dbReference>
<evidence type="ECO:0000256" key="3">
    <source>
        <dbReference type="SAM" id="SignalP"/>
    </source>
</evidence>
<dbReference type="InterPro" id="IPR024134">
    <property type="entry name" value="SOD_Cu/Zn_/chaperone"/>
</dbReference>
<evidence type="ECO:0000256" key="1">
    <source>
        <dbReference type="ARBA" id="ARBA00010457"/>
    </source>
</evidence>
<comment type="function">
    <text evidence="2">Destroys radicals which are normally produced within the cells and which are toxic to biological systems.</text>
</comment>
<organism evidence="5 6">
    <name type="scientific">Reyranella aquatilis</name>
    <dbReference type="NCBI Taxonomy" id="2035356"/>
    <lineage>
        <taxon>Bacteria</taxon>
        <taxon>Pseudomonadati</taxon>
        <taxon>Pseudomonadota</taxon>
        <taxon>Alphaproteobacteria</taxon>
        <taxon>Hyphomicrobiales</taxon>
        <taxon>Reyranellaceae</taxon>
        <taxon>Reyranella</taxon>
    </lineage>
</organism>
<evidence type="ECO:0000256" key="2">
    <source>
        <dbReference type="RuleBase" id="RU000393"/>
    </source>
</evidence>
<keyword evidence="3" id="KW-0732">Signal</keyword>
<comment type="similarity">
    <text evidence="1 2">Belongs to the Cu-Zn superoxide dismutase family.</text>
</comment>
<gene>
    <name evidence="5" type="ORF">LJ725_22015</name>
</gene>
<dbReference type="InterPro" id="IPR018152">
    <property type="entry name" value="SOD_Cu/Zn_BS"/>
</dbReference>
<name>A0ABS8L010_9HYPH</name>
<dbReference type="Proteomes" id="UP001198862">
    <property type="component" value="Unassembled WGS sequence"/>
</dbReference>
<keyword evidence="2" id="KW-0479">Metal-binding</keyword>
<proteinExistence type="inferred from homology"/>
<comment type="caution">
    <text evidence="5">The sequence shown here is derived from an EMBL/GenBank/DDBJ whole genome shotgun (WGS) entry which is preliminary data.</text>
</comment>
<feature type="domain" description="Superoxide dismutase copper/zinc binding" evidence="4">
    <location>
        <begin position="42"/>
        <end position="172"/>
    </location>
</feature>
<keyword evidence="6" id="KW-1185">Reference proteome</keyword>
<reference evidence="5 6" key="1">
    <citation type="submission" date="2021-11" db="EMBL/GenBank/DDBJ databases">
        <authorList>
            <person name="Lee D.-H."/>
            <person name="Kim S.-B."/>
        </authorList>
    </citation>
    <scope>NUCLEOTIDE SEQUENCE [LARGE SCALE GENOMIC DNA]</scope>
    <source>
        <strain evidence="5 6">KCTC 52223</strain>
    </source>
</reference>
<dbReference type="EMBL" id="JAJISD010000010">
    <property type="protein sequence ID" value="MCC8431660.1"/>
    <property type="molecule type" value="Genomic_DNA"/>
</dbReference>
<comment type="catalytic activity">
    <reaction evidence="2">
        <text>2 superoxide + 2 H(+) = H2O2 + O2</text>
        <dbReference type="Rhea" id="RHEA:20696"/>
        <dbReference type="ChEBI" id="CHEBI:15378"/>
        <dbReference type="ChEBI" id="CHEBI:15379"/>
        <dbReference type="ChEBI" id="CHEBI:16240"/>
        <dbReference type="ChEBI" id="CHEBI:18421"/>
        <dbReference type="EC" id="1.15.1.1"/>
    </reaction>
</comment>
<dbReference type="RefSeq" id="WP_230553068.1">
    <property type="nucleotide sequence ID" value="NZ_JAJISD010000010.1"/>
</dbReference>
<comment type="cofactor">
    <cofactor evidence="2">
        <name>Zn(2+)</name>
        <dbReference type="ChEBI" id="CHEBI:29105"/>
    </cofactor>
    <text evidence="2">Binds 1 zinc ion per subunit.</text>
</comment>
<comment type="cofactor">
    <cofactor evidence="2">
        <name>Cu cation</name>
        <dbReference type="ChEBI" id="CHEBI:23378"/>
    </cofactor>
    <text evidence="2">Binds 1 copper ion per subunit.</text>
</comment>
<dbReference type="Gene3D" id="2.60.40.200">
    <property type="entry name" value="Superoxide dismutase, copper/zinc binding domain"/>
    <property type="match status" value="1"/>
</dbReference>
<accession>A0ABS8L010</accession>
<dbReference type="EC" id="1.15.1.1" evidence="2"/>
<dbReference type="CDD" id="cd00305">
    <property type="entry name" value="Cu-Zn_Superoxide_Dismutase"/>
    <property type="match status" value="1"/>
</dbReference>
<dbReference type="InterPro" id="IPR036423">
    <property type="entry name" value="SOD-like_Cu/Zn_dom_sf"/>
</dbReference>
<keyword evidence="2" id="KW-0560">Oxidoreductase</keyword>
<feature type="chain" id="PRO_5046113251" description="Superoxide dismutase [Cu-Zn]" evidence="3">
    <location>
        <begin position="25"/>
        <end position="174"/>
    </location>
</feature>
<dbReference type="PROSITE" id="PS00332">
    <property type="entry name" value="SOD_CU_ZN_2"/>
    <property type="match status" value="1"/>
</dbReference>
<keyword evidence="2" id="KW-0862">Zinc</keyword>
<keyword evidence="2" id="KW-0186">Copper</keyword>
<dbReference type="PANTHER" id="PTHR10003">
    <property type="entry name" value="SUPEROXIDE DISMUTASE CU-ZN -RELATED"/>
    <property type="match status" value="1"/>
</dbReference>
<dbReference type="PRINTS" id="PR00068">
    <property type="entry name" value="CUZNDISMTASE"/>
</dbReference>
<evidence type="ECO:0000313" key="6">
    <source>
        <dbReference type="Proteomes" id="UP001198862"/>
    </source>
</evidence>
<dbReference type="Pfam" id="PF00080">
    <property type="entry name" value="Sod_Cu"/>
    <property type="match status" value="1"/>
</dbReference>